<dbReference type="KEGG" id="gbr:Gbro_3353"/>
<dbReference type="eggNOG" id="ENOG5031VX5">
    <property type="taxonomic scope" value="Bacteria"/>
</dbReference>
<protein>
    <submittedName>
        <fullName evidence="1">Uncharacterized protein</fullName>
    </submittedName>
</protein>
<dbReference type="AlphaFoldDB" id="D0LD64"/>
<reference evidence="2" key="1">
    <citation type="submission" date="2009-10" db="EMBL/GenBank/DDBJ databases">
        <title>The complete chromosome of Gordonia bronchialis DSM 43247.</title>
        <authorList>
            <consortium name="US DOE Joint Genome Institute (JGI-PGF)"/>
            <person name="Lucas S."/>
            <person name="Copeland A."/>
            <person name="Lapidus A."/>
            <person name="Glavina del Rio T."/>
            <person name="Dalin E."/>
            <person name="Tice H."/>
            <person name="Bruce D."/>
            <person name="Goodwin L."/>
            <person name="Pitluck S."/>
            <person name="Kyrpides N."/>
            <person name="Mavromatis K."/>
            <person name="Ivanova N."/>
            <person name="Ovchinnikova G."/>
            <person name="Saunders E."/>
            <person name="Brettin T."/>
            <person name="Detter J.C."/>
            <person name="Han C."/>
            <person name="Larimer F."/>
            <person name="Land M."/>
            <person name="Hauser L."/>
            <person name="Markowitz V."/>
            <person name="Cheng J.-F."/>
            <person name="Hugenholtz P."/>
            <person name="Woyke T."/>
            <person name="Wu D."/>
            <person name="Jando M."/>
            <person name="Schneider S."/>
            <person name="Goeker M."/>
            <person name="Klenk H.-P."/>
            <person name="Eisen J.A."/>
        </authorList>
    </citation>
    <scope>NUCLEOTIDE SEQUENCE [LARGE SCALE GENOMIC DNA]</scope>
    <source>
        <strain evidence="2">ATCC 25592 / DSM 43247 / BCRC 13721 / JCM 3198 / KCTC 3076 / NBRC 16047 / NCTC 10667</strain>
    </source>
</reference>
<reference evidence="1 2" key="2">
    <citation type="journal article" date="2010" name="Stand. Genomic Sci.">
        <title>Complete genome sequence of Gordonia bronchialis type strain (3410).</title>
        <authorList>
            <person name="Ivanova N."/>
            <person name="Sikorski J."/>
            <person name="Jando M."/>
            <person name="Lapidus A."/>
            <person name="Nolan M."/>
            <person name="Lucas S."/>
            <person name="Del Rio T.G."/>
            <person name="Tice H."/>
            <person name="Copeland A."/>
            <person name="Cheng J.F."/>
            <person name="Chen F."/>
            <person name="Bruce D."/>
            <person name="Goodwin L."/>
            <person name="Pitluck S."/>
            <person name="Mavromatis K."/>
            <person name="Ovchinnikova G."/>
            <person name="Pati A."/>
            <person name="Chen A."/>
            <person name="Palaniappan K."/>
            <person name="Land M."/>
            <person name="Hauser L."/>
            <person name="Chang Y.J."/>
            <person name="Jeffries C.D."/>
            <person name="Chain P."/>
            <person name="Saunders E."/>
            <person name="Han C."/>
            <person name="Detter J.C."/>
            <person name="Brettin T."/>
            <person name="Rohde M."/>
            <person name="Goker M."/>
            <person name="Bristow J."/>
            <person name="Eisen J.A."/>
            <person name="Markowitz V."/>
            <person name="Hugenholtz P."/>
            <person name="Klenk H.P."/>
            <person name="Kyrpides N.C."/>
        </authorList>
    </citation>
    <scope>NUCLEOTIDE SEQUENCE [LARGE SCALE GENOMIC DNA]</scope>
    <source>
        <strain evidence="2">ATCC 25592 / DSM 43247 / BCRC 13721 / JCM 3198 / KCTC 3076 / NBRC 16047 / NCTC 10667</strain>
    </source>
</reference>
<dbReference type="STRING" id="526226.Gbro_3353"/>
<dbReference type="Proteomes" id="UP000001219">
    <property type="component" value="Chromosome"/>
</dbReference>
<keyword evidence="2" id="KW-1185">Reference proteome</keyword>
<evidence type="ECO:0000313" key="2">
    <source>
        <dbReference type="Proteomes" id="UP000001219"/>
    </source>
</evidence>
<dbReference type="HOGENOM" id="CLU_1693012_0_0_11"/>
<dbReference type="OrthoDB" id="4375230at2"/>
<organism evidence="1 2">
    <name type="scientific">Gordonia bronchialis (strain ATCC 25592 / DSM 43247 / BCRC 13721 / JCM 3198 / KCTC 3076 / NBRC 16047 / NCTC 10667)</name>
    <name type="common">Rhodococcus bronchialis</name>
    <dbReference type="NCBI Taxonomy" id="526226"/>
    <lineage>
        <taxon>Bacteria</taxon>
        <taxon>Bacillati</taxon>
        <taxon>Actinomycetota</taxon>
        <taxon>Actinomycetes</taxon>
        <taxon>Mycobacteriales</taxon>
        <taxon>Gordoniaceae</taxon>
        <taxon>Gordonia</taxon>
    </lineage>
</organism>
<evidence type="ECO:0000313" key="1">
    <source>
        <dbReference type="EMBL" id="ACY22557.1"/>
    </source>
</evidence>
<sequence length="155" mass="17141">MSSDIYIEDCDDDTDAWLIEAGRSIDEPEGDVRRLVTSISAGLGRVRRSARILDTDDEAVAVSDRIVKQLIAIGVRRSVQRLVVFASIDGDGRTVDGVRIGLIARYGDDLAALSDSIRDVVDDVLIDTIGSESSTTARRNITVRWQDVYTREWLT</sequence>
<accession>D0LD64</accession>
<dbReference type="RefSeq" id="WP_012835072.1">
    <property type="nucleotide sequence ID" value="NC_013441.1"/>
</dbReference>
<dbReference type="EMBL" id="CP001802">
    <property type="protein sequence ID" value="ACY22557.1"/>
    <property type="molecule type" value="Genomic_DNA"/>
</dbReference>
<gene>
    <name evidence="1" type="ordered locus">Gbro_3353</name>
</gene>
<name>D0LD64_GORB4</name>
<proteinExistence type="predicted"/>